<sequence>MAKVSTCLKYLLIIFNFVFGVAGGVIFILGILAKRYYVGEPGGDTLNYAKDVAIAIGGVTMAITFCGAYGAKKENKCMLGLFFTGLLICLIVLLIVAVPVAMFKSEGFETIETVFRNHIPLDEKGGALLDSLSWDSLQKGGECCGLVNGYADWGSEIPDSCNCVAFSSSDCVEVQEKRSQLTNYDLPRMVYKQPCMYVVFEILESALKIVLGFTLGFAVIALIGMILSMTLCCQVRKKSIQSNGNLPPQYSEIIKNAAYY</sequence>
<dbReference type="SUPFAM" id="SSF48652">
    <property type="entry name" value="Tetraspanin"/>
    <property type="match status" value="1"/>
</dbReference>
<name>A0ABR0ZU35_HUSHU</name>
<dbReference type="InterPro" id="IPR000301">
    <property type="entry name" value="Tetraspanin_animals"/>
</dbReference>
<dbReference type="Gene3D" id="1.10.1450.10">
    <property type="entry name" value="Tetraspanin"/>
    <property type="match status" value="1"/>
</dbReference>
<comment type="similarity">
    <text evidence="2 6">Belongs to the tetraspanin (TM4SF) family.</text>
</comment>
<proteinExistence type="inferred from homology"/>
<comment type="subcellular location">
    <subcellularLocation>
        <location evidence="1 6">Membrane</location>
        <topology evidence="1 6">Multi-pass membrane protein</topology>
    </subcellularLocation>
</comment>
<evidence type="ECO:0000256" key="3">
    <source>
        <dbReference type="ARBA" id="ARBA00022692"/>
    </source>
</evidence>
<feature type="transmembrane region" description="Helical" evidence="6">
    <location>
        <begin position="12"/>
        <end position="32"/>
    </location>
</feature>
<dbReference type="InterPro" id="IPR018499">
    <property type="entry name" value="Tetraspanin/Peripherin"/>
</dbReference>
<evidence type="ECO:0000313" key="7">
    <source>
        <dbReference type="EMBL" id="KAK6488317.1"/>
    </source>
</evidence>
<protein>
    <recommendedName>
        <fullName evidence="6">Tetraspanin</fullName>
    </recommendedName>
</protein>
<feature type="transmembrane region" description="Helical" evidence="6">
    <location>
        <begin position="209"/>
        <end position="232"/>
    </location>
</feature>
<organism evidence="7 8">
    <name type="scientific">Huso huso</name>
    <name type="common">Beluga</name>
    <name type="synonym">Acipenser huso</name>
    <dbReference type="NCBI Taxonomy" id="61971"/>
    <lineage>
        <taxon>Eukaryota</taxon>
        <taxon>Metazoa</taxon>
        <taxon>Chordata</taxon>
        <taxon>Craniata</taxon>
        <taxon>Vertebrata</taxon>
        <taxon>Euteleostomi</taxon>
        <taxon>Actinopterygii</taxon>
        <taxon>Chondrostei</taxon>
        <taxon>Acipenseriformes</taxon>
        <taxon>Acipenseridae</taxon>
        <taxon>Huso</taxon>
    </lineage>
</organism>
<feature type="transmembrane region" description="Helical" evidence="6">
    <location>
        <begin position="78"/>
        <end position="102"/>
    </location>
</feature>
<evidence type="ECO:0000256" key="2">
    <source>
        <dbReference type="ARBA" id="ARBA00006840"/>
    </source>
</evidence>
<evidence type="ECO:0000256" key="1">
    <source>
        <dbReference type="ARBA" id="ARBA00004141"/>
    </source>
</evidence>
<dbReference type="Pfam" id="PF00335">
    <property type="entry name" value="Tetraspanin"/>
    <property type="match status" value="1"/>
</dbReference>
<keyword evidence="4 6" id="KW-1133">Transmembrane helix</keyword>
<comment type="caution">
    <text evidence="7">The sequence shown here is derived from an EMBL/GenBank/DDBJ whole genome shotgun (WGS) entry which is preliminary data.</text>
</comment>
<accession>A0ABR0ZU35</accession>
<keyword evidence="8" id="KW-1185">Reference proteome</keyword>
<gene>
    <name evidence="7" type="ORF">HHUSO_G9712</name>
</gene>
<dbReference type="PANTHER" id="PTHR19282">
    <property type="entry name" value="TETRASPANIN"/>
    <property type="match status" value="1"/>
</dbReference>
<evidence type="ECO:0000256" key="5">
    <source>
        <dbReference type="ARBA" id="ARBA00023136"/>
    </source>
</evidence>
<dbReference type="PIRSF" id="PIRSF002419">
    <property type="entry name" value="Tetraspanin"/>
    <property type="match status" value="1"/>
</dbReference>
<reference evidence="7 8" key="1">
    <citation type="submission" date="2021-05" db="EMBL/GenBank/DDBJ databases">
        <authorList>
            <person name="Zahm M."/>
            <person name="Klopp C."/>
            <person name="Cabau C."/>
            <person name="Kuhl H."/>
            <person name="Suciu R."/>
            <person name="Ciorpac M."/>
            <person name="Holostenco D."/>
            <person name="Gessner J."/>
            <person name="Wuertz S."/>
            <person name="Hohne C."/>
            <person name="Stock M."/>
            <person name="Gislard M."/>
            <person name="Lluch J."/>
            <person name="Milhes M."/>
            <person name="Lampietro C."/>
            <person name="Lopez Roques C."/>
            <person name="Donnadieu C."/>
            <person name="Du K."/>
            <person name="Schartl M."/>
            <person name="Guiguen Y."/>
        </authorList>
    </citation>
    <scope>NUCLEOTIDE SEQUENCE [LARGE SCALE GENOMIC DNA]</scope>
    <source>
        <strain evidence="7">Hh-F2</strain>
        <tissue evidence="7">Blood</tissue>
    </source>
</reference>
<evidence type="ECO:0000256" key="4">
    <source>
        <dbReference type="ARBA" id="ARBA00022989"/>
    </source>
</evidence>
<evidence type="ECO:0000256" key="6">
    <source>
        <dbReference type="RuleBase" id="RU361218"/>
    </source>
</evidence>
<dbReference type="PRINTS" id="PR00259">
    <property type="entry name" value="TMFOUR"/>
</dbReference>
<dbReference type="EMBL" id="JAHFZB010000007">
    <property type="protein sequence ID" value="KAK6488317.1"/>
    <property type="molecule type" value="Genomic_DNA"/>
</dbReference>
<keyword evidence="3 6" id="KW-0812">Transmembrane</keyword>
<dbReference type="Proteomes" id="UP001369086">
    <property type="component" value="Unassembled WGS sequence"/>
</dbReference>
<dbReference type="InterPro" id="IPR008952">
    <property type="entry name" value="Tetraspanin_EC2_sf"/>
</dbReference>
<dbReference type="PANTHER" id="PTHR19282:SF380">
    <property type="entry name" value="TETRASPANIN-8"/>
    <property type="match status" value="1"/>
</dbReference>
<feature type="transmembrane region" description="Helical" evidence="6">
    <location>
        <begin position="52"/>
        <end position="71"/>
    </location>
</feature>
<evidence type="ECO:0000313" key="8">
    <source>
        <dbReference type="Proteomes" id="UP001369086"/>
    </source>
</evidence>
<keyword evidence="5 6" id="KW-0472">Membrane</keyword>